<reference evidence="12 13" key="1">
    <citation type="submission" date="2019-07" db="EMBL/GenBank/DDBJ databases">
        <title>Genomics analysis of Aphanomyces spp. identifies a new class of oomycete effector associated with host adaptation.</title>
        <authorList>
            <person name="Gaulin E."/>
        </authorList>
    </citation>
    <scope>NUCLEOTIDE SEQUENCE [LARGE SCALE GENOMIC DNA]</scope>
    <source>
        <strain evidence="12 13">ATCC 201684</strain>
    </source>
</reference>
<evidence type="ECO:0000256" key="2">
    <source>
        <dbReference type="ARBA" id="ARBA00022723"/>
    </source>
</evidence>
<evidence type="ECO:0000313" key="13">
    <source>
        <dbReference type="Proteomes" id="UP000481153"/>
    </source>
</evidence>
<comment type="caution">
    <text evidence="12">The sequence shown here is derived from an EMBL/GenBank/DDBJ whole genome shotgun (WGS) entry which is preliminary data.</text>
</comment>
<proteinExistence type="predicted"/>
<dbReference type="InterPro" id="IPR012337">
    <property type="entry name" value="RNaseH-like_sf"/>
</dbReference>
<dbReference type="PROSITE" id="PS50994">
    <property type="entry name" value="INTEGRASE"/>
    <property type="match status" value="1"/>
</dbReference>
<dbReference type="GO" id="GO:0046872">
    <property type="term" value="F:metal ion binding"/>
    <property type="evidence" value="ECO:0007669"/>
    <property type="project" value="UniProtKB-KW"/>
</dbReference>
<dbReference type="SUPFAM" id="SSF53098">
    <property type="entry name" value="Ribonuclease H-like"/>
    <property type="match status" value="1"/>
</dbReference>
<dbReference type="InterPro" id="IPR039537">
    <property type="entry name" value="Retrotran_Ty1/copia-like"/>
</dbReference>
<dbReference type="PANTHER" id="PTHR42648">
    <property type="entry name" value="TRANSPOSASE, PUTATIVE-RELATED"/>
    <property type="match status" value="1"/>
</dbReference>
<dbReference type="Proteomes" id="UP000481153">
    <property type="component" value="Unassembled WGS sequence"/>
</dbReference>
<dbReference type="GO" id="GO:0003887">
    <property type="term" value="F:DNA-directed DNA polymerase activity"/>
    <property type="evidence" value="ECO:0007669"/>
    <property type="project" value="UniProtKB-KW"/>
</dbReference>
<evidence type="ECO:0000256" key="5">
    <source>
        <dbReference type="ARBA" id="ARBA00022842"/>
    </source>
</evidence>
<feature type="region of interest" description="Disordered" evidence="10">
    <location>
        <begin position="249"/>
        <end position="332"/>
    </location>
</feature>
<dbReference type="Gene3D" id="3.30.420.10">
    <property type="entry name" value="Ribonuclease H-like superfamily/Ribonuclease H"/>
    <property type="match status" value="1"/>
</dbReference>
<evidence type="ECO:0000256" key="3">
    <source>
        <dbReference type="ARBA" id="ARBA00022759"/>
    </source>
</evidence>
<dbReference type="InterPro" id="IPR036397">
    <property type="entry name" value="RNaseH_sf"/>
</dbReference>
<dbReference type="GO" id="GO:0004519">
    <property type="term" value="F:endonuclease activity"/>
    <property type="evidence" value="ECO:0007669"/>
    <property type="project" value="UniProtKB-KW"/>
</dbReference>
<evidence type="ECO:0000256" key="10">
    <source>
        <dbReference type="SAM" id="MobiDB-lite"/>
    </source>
</evidence>
<evidence type="ECO:0000256" key="6">
    <source>
        <dbReference type="ARBA" id="ARBA00022908"/>
    </source>
</evidence>
<dbReference type="GO" id="GO:0006310">
    <property type="term" value="P:DNA recombination"/>
    <property type="evidence" value="ECO:0007669"/>
    <property type="project" value="UniProtKB-KW"/>
</dbReference>
<dbReference type="VEuPathDB" id="FungiDB:AeMF1_013310"/>
<name>A0A6G0X2R5_9STRA</name>
<evidence type="ECO:0000256" key="7">
    <source>
        <dbReference type="ARBA" id="ARBA00022918"/>
    </source>
</evidence>
<dbReference type="InterPro" id="IPR001584">
    <property type="entry name" value="Integrase_cat-core"/>
</dbReference>
<keyword evidence="5" id="KW-0460">Magnesium</keyword>
<evidence type="ECO:0000256" key="8">
    <source>
        <dbReference type="ARBA" id="ARBA00022932"/>
    </source>
</evidence>
<evidence type="ECO:0000259" key="11">
    <source>
        <dbReference type="PROSITE" id="PS50994"/>
    </source>
</evidence>
<dbReference type="PANTHER" id="PTHR42648:SF11">
    <property type="entry name" value="TRANSPOSON TY4-P GAG-POL POLYPROTEIN"/>
    <property type="match status" value="1"/>
</dbReference>
<keyword evidence="8" id="KW-0808">Transferase</keyword>
<evidence type="ECO:0000256" key="9">
    <source>
        <dbReference type="ARBA" id="ARBA00023172"/>
    </source>
</evidence>
<evidence type="ECO:0000313" key="12">
    <source>
        <dbReference type="EMBL" id="KAF0734178.1"/>
    </source>
</evidence>
<dbReference type="Pfam" id="PF25597">
    <property type="entry name" value="SH3_retrovirus"/>
    <property type="match status" value="1"/>
</dbReference>
<keyword evidence="2" id="KW-0479">Metal-binding</keyword>
<sequence length="332" mass="37708">MNGPTTPSKKTCYLGVIDEGSRFKWVVLLERKKDATNALIKVIEDMEIEFGMKVKTVLSDDDKMFRNEYLAGVMRRKKVQQQWSHSYTPQEVCLVEKTNYVLMNKTRAVIVASGMPEALWGEAIQYVTYTDNRTATKALNGRTPYEAVHNDIPSVKHLKPFGCVGMVFVDKKCRKDGKLSHQSRPCLFMGYDGETRGYRLLSLSTDTTVKANYVQHLLEMASKENADELLEEIPFVWLPVVDTPEHRVPLINRDGGDLNEDEYDDDLSYDENDYNSHNLDDGGSNEENIDGKADVNTQLGKRKRDPSDGQKKSVGSKLEIGNDDEKKSRPKR</sequence>
<keyword evidence="9" id="KW-0233">DNA recombination</keyword>
<dbReference type="GO" id="GO:0015074">
    <property type="term" value="P:DNA integration"/>
    <property type="evidence" value="ECO:0007669"/>
    <property type="project" value="UniProtKB-KW"/>
</dbReference>
<dbReference type="InterPro" id="IPR057670">
    <property type="entry name" value="SH3_retrovirus"/>
</dbReference>
<feature type="compositionally biased region" description="Basic and acidic residues" evidence="10">
    <location>
        <begin position="323"/>
        <end position="332"/>
    </location>
</feature>
<feature type="domain" description="Integrase catalytic" evidence="11">
    <location>
        <begin position="1"/>
        <end position="152"/>
    </location>
</feature>
<protein>
    <recommendedName>
        <fullName evidence="11">Integrase catalytic domain-containing protein</fullName>
    </recommendedName>
</protein>
<keyword evidence="6" id="KW-0229">DNA integration</keyword>
<gene>
    <name evidence="12" type="ORF">Ae201684_009045</name>
</gene>
<dbReference type="GO" id="GO:0016787">
    <property type="term" value="F:hydrolase activity"/>
    <property type="evidence" value="ECO:0007669"/>
    <property type="project" value="UniProtKB-KW"/>
</dbReference>
<keyword evidence="7" id="KW-0695">RNA-directed DNA polymerase</keyword>
<keyword evidence="1" id="KW-0540">Nuclease</keyword>
<dbReference type="GO" id="GO:0003964">
    <property type="term" value="F:RNA-directed DNA polymerase activity"/>
    <property type="evidence" value="ECO:0007669"/>
    <property type="project" value="UniProtKB-KW"/>
</dbReference>
<organism evidence="12 13">
    <name type="scientific">Aphanomyces euteiches</name>
    <dbReference type="NCBI Taxonomy" id="100861"/>
    <lineage>
        <taxon>Eukaryota</taxon>
        <taxon>Sar</taxon>
        <taxon>Stramenopiles</taxon>
        <taxon>Oomycota</taxon>
        <taxon>Saprolegniomycetes</taxon>
        <taxon>Saprolegniales</taxon>
        <taxon>Verrucalvaceae</taxon>
        <taxon>Aphanomyces</taxon>
    </lineage>
</organism>
<keyword evidence="4" id="KW-0378">Hydrolase</keyword>
<evidence type="ECO:0000256" key="1">
    <source>
        <dbReference type="ARBA" id="ARBA00022722"/>
    </source>
</evidence>
<dbReference type="GO" id="GO:0003676">
    <property type="term" value="F:nucleic acid binding"/>
    <property type="evidence" value="ECO:0007669"/>
    <property type="project" value="InterPro"/>
</dbReference>
<evidence type="ECO:0000256" key="4">
    <source>
        <dbReference type="ARBA" id="ARBA00022801"/>
    </source>
</evidence>
<keyword evidence="8" id="KW-0548">Nucleotidyltransferase</keyword>
<accession>A0A6G0X2R5</accession>
<keyword evidence="3" id="KW-0255">Endonuclease</keyword>
<dbReference type="AlphaFoldDB" id="A0A6G0X2R5"/>
<feature type="compositionally biased region" description="Acidic residues" evidence="10">
    <location>
        <begin position="257"/>
        <end position="273"/>
    </location>
</feature>
<dbReference type="EMBL" id="VJMJ01000117">
    <property type="protein sequence ID" value="KAF0734178.1"/>
    <property type="molecule type" value="Genomic_DNA"/>
</dbReference>
<keyword evidence="8" id="KW-0239">DNA-directed DNA polymerase</keyword>
<keyword evidence="13" id="KW-1185">Reference proteome</keyword>